<dbReference type="SUPFAM" id="SSF46785">
    <property type="entry name" value="Winged helix' DNA-binding domain"/>
    <property type="match status" value="1"/>
</dbReference>
<evidence type="ECO:0000256" key="2">
    <source>
        <dbReference type="ARBA" id="ARBA00022980"/>
    </source>
</evidence>
<comment type="similarity">
    <text evidence="1">Belongs to the eukaryotic ribosomal protein eS19 family.</text>
</comment>
<keyword evidence="3" id="KW-0687">Ribonucleoprotein</keyword>
<organism evidence="4 5">
    <name type="scientific">Tritrichomonas musculus</name>
    <dbReference type="NCBI Taxonomy" id="1915356"/>
    <lineage>
        <taxon>Eukaryota</taxon>
        <taxon>Metamonada</taxon>
        <taxon>Parabasalia</taxon>
        <taxon>Tritrichomonadida</taxon>
        <taxon>Tritrichomonadidae</taxon>
        <taxon>Tritrichomonas</taxon>
    </lineage>
</organism>
<evidence type="ECO:0000313" key="4">
    <source>
        <dbReference type="EMBL" id="KAK8899815.1"/>
    </source>
</evidence>
<dbReference type="Proteomes" id="UP001470230">
    <property type="component" value="Unassembled WGS sequence"/>
</dbReference>
<dbReference type="InterPro" id="IPR018277">
    <property type="entry name" value="Ribosomal_eS19_CS"/>
</dbReference>
<dbReference type="EMBL" id="JAPFFF010000001">
    <property type="protein sequence ID" value="KAK8899815.1"/>
    <property type="molecule type" value="Genomic_DNA"/>
</dbReference>
<dbReference type="Gene3D" id="1.10.10.10">
    <property type="entry name" value="Winged helix-like DNA-binding domain superfamily/Winged helix DNA-binding domain"/>
    <property type="match status" value="1"/>
</dbReference>
<dbReference type="GO" id="GO:0005840">
    <property type="term" value="C:ribosome"/>
    <property type="evidence" value="ECO:0007669"/>
    <property type="project" value="UniProtKB-KW"/>
</dbReference>
<dbReference type="SMART" id="SM01413">
    <property type="entry name" value="Ribosomal_S19e"/>
    <property type="match status" value="1"/>
</dbReference>
<comment type="caution">
    <text evidence="4">The sequence shown here is derived from an EMBL/GenBank/DDBJ whole genome shotgun (WGS) entry which is preliminary data.</text>
</comment>
<evidence type="ECO:0000313" key="5">
    <source>
        <dbReference type="Proteomes" id="UP001470230"/>
    </source>
</evidence>
<dbReference type="PROSITE" id="PS00628">
    <property type="entry name" value="RIBOSOMAL_S19E"/>
    <property type="match status" value="1"/>
</dbReference>
<sequence length="148" mass="16944">MIVATGHKGSNVREVNPQVFTERLSQYFQNSKKIEQPNWADLVKTGCLNQMPPNLQNWWYTRAAAVCRQVYLHPNTSVTELRNRFGSKKHYGTKPCHFCQSSGKVLRVILQQLEKAGYVKKTEDNGRVITPIGQKQLDTIAKEIKKSQ</sequence>
<accession>A0ABR2L8X6</accession>
<keyword evidence="5" id="KW-1185">Reference proteome</keyword>
<dbReference type="PANTHER" id="PTHR11710:SF0">
    <property type="entry name" value="40S RIBOSOMAL PROTEIN S19"/>
    <property type="match status" value="1"/>
</dbReference>
<dbReference type="Pfam" id="PF01090">
    <property type="entry name" value="Ribosomal_S19e"/>
    <property type="match status" value="1"/>
</dbReference>
<dbReference type="InterPro" id="IPR036388">
    <property type="entry name" value="WH-like_DNA-bd_sf"/>
</dbReference>
<dbReference type="InterPro" id="IPR001266">
    <property type="entry name" value="Ribosomal_eS19"/>
</dbReference>
<name>A0ABR2L8X6_9EUKA</name>
<evidence type="ECO:0000256" key="3">
    <source>
        <dbReference type="ARBA" id="ARBA00023274"/>
    </source>
</evidence>
<reference evidence="4 5" key="1">
    <citation type="submission" date="2024-04" db="EMBL/GenBank/DDBJ databases">
        <title>Tritrichomonas musculus Genome.</title>
        <authorList>
            <person name="Alves-Ferreira E."/>
            <person name="Grigg M."/>
            <person name="Lorenzi H."/>
            <person name="Galac M."/>
        </authorList>
    </citation>
    <scope>NUCLEOTIDE SEQUENCE [LARGE SCALE GENOMIC DNA]</scope>
    <source>
        <strain evidence="4 5">EAF2021</strain>
    </source>
</reference>
<keyword evidence="2 4" id="KW-0689">Ribosomal protein</keyword>
<dbReference type="InterPro" id="IPR036390">
    <property type="entry name" value="WH_DNA-bd_sf"/>
</dbReference>
<proteinExistence type="inferred from homology"/>
<gene>
    <name evidence="4" type="ORF">M9Y10_002137</name>
</gene>
<protein>
    <submittedName>
        <fullName evidence="4">40S ribosomal protein S19</fullName>
    </submittedName>
</protein>
<dbReference type="PANTHER" id="PTHR11710">
    <property type="entry name" value="40S RIBOSOMAL PROTEIN S19"/>
    <property type="match status" value="1"/>
</dbReference>
<evidence type="ECO:0000256" key="1">
    <source>
        <dbReference type="ARBA" id="ARBA00010014"/>
    </source>
</evidence>